<feature type="compositionally biased region" description="Basic and acidic residues" evidence="1">
    <location>
        <begin position="1"/>
        <end position="11"/>
    </location>
</feature>
<gene>
    <name evidence="3" type="ORF">CABS02_03643</name>
</gene>
<comment type="caution">
    <text evidence="3">The sequence shown here is derived from an EMBL/GenBank/DDBJ whole genome shotgun (WGS) entry which is preliminary data.</text>
</comment>
<evidence type="ECO:0000313" key="3">
    <source>
        <dbReference type="EMBL" id="KAI3555934.1"/>
    </source>
</evidence>
<reference evidence="3" key="1">
    <citation type="submission" date="2019-01" db="EMBL/GenBank/DDBJ databases">
        <title>Colletotrichum abscissum LGMF1257.</title>
        <authorList>
            <person name="Baroncelli R."/>
        </authorList>
    </citation>
    <scope>NUCLEOTIDE SEQUENCE</scope>
    <source>
        <strain evidence="3">Ca142</strain>
    </source>
</reference>
<keyword evidence="2" id="KW-0472">Membrane</keyword>
<proteinExistence type="predicted"/>
<evidence type="ECO:0000313" key="4">
    <source>
        <dbReference type="Proteomes" id="UP001056436"/>
    </source>
</evidence>
<dbReference type="AlphaFoldDB" id="A0A9Q0B7A7"/>
<sequence length="308" mass="33724">MASLHPHDHFYSNRHSNYSSHSPSPEAEKMLKHPNGGPGPEADAIPDGLEVNTGANYSTAPQSYEPAQTQPYYDQLQHQHQHQPHTPQTNYTETTYAQNQHSPMPEKQLAERKASKDDDTICGLRKATFWLLILSSLLFCALVGVAGGLGALVASKNNEIAKLIHLHSLQSPSSSSSTATPTSASSSAAFDLSKPAATDTPIALNKCPGSSSVLTYQVPGTNLTFSKDCGTDYLYNDIAQVPAKNFEECVRYCAAFNLQQQSRKGPCKGVVYIYEGEQGEDSNWCWMKYTKNMVQNGAKDYTESAWIL</sequence>
<feature type="region of interest" description="Disordered" evidence="1">
    <location>
        <begin position="1"/>
        <end position="65"/>
    </location>
</feature>
<evidence type="ECO:0000256" key="2">
    <source>
        <dbReference type="SAM" id="Phobius"/>
    </source>
</evidence>
<keyword evidence="2" id="KW-1133">Transmembrane helix</keyword>
<dbReference type="Proteomes" id="UP001056436">
    <property type="component" value="Unassembled WGS sequence"/>
</dbReference>
<dbReference type="OrthoDB" id="4843036at2759"/>
<feature type="region of interest" description="Disordered" evidence="1">
    <location>
        <begin position="95"/>
        <end position="117"/>
    </location>
</feature>
<keyword evidence="2" id="KW-0812">Transmembrane</keyword>
<protein>
    <submittedName>
        <fullName evidence="3">Uncharacterized protein</fullName>
    </submittedName>
</protein>
<feature type="transmembrane region" description="Helical" evidence="2">
    <location>
        <begin position="129"/>
        <end position="154"/>
    </location>
</feature>
<evidence type="ECO:0000256" key="1">
    <source>
        <dbReference type="SAM" id="MobiDB-lite"/>
    </source>
</evidence>
<organism evidence="3 4">
    <name type="scientific">Colletotrichum abscissum</name>
    <dbReference type="NCBI Taxonomy" id="1671311"/>
    <lineage>
        <taxon>Eukaryota</taxon>
        <taxon>Fungi</taxon>
        <taxon>Dikarya</taxon>
        <taxon>Ascomycota</taxon>
        <taxon>Pezizomycotina</taxon>
        <taxon>Sordariomycetes</taxon>
        <taxon>Hypocreomycetidae</taxon>
        <taxon>Glomerellales</taxon>
        <taxon>Glomerellaceae</taxon>
        <taxon>Colletotrichum</taxon>
        <taxon>Colletotrichum acutatum species complex</taxon>
    </lineage>
</organism>
<feature type="compositionally biased region" description="Low complexity" evidence="1">
    <location>
        <begin position="13"/>
        <end position="25"/>
    </location>
</feature>
<dbReference type="EMBL" id="SDAQ01000014">
    <property type="protein sequence ID" value="KAI3555934.1"/>
    <property type="molecule type" value="Genomic_DNA"/>
</dbReference>
<feature type="compositionally biased region" description="Polar residues" evidence="1">
    <location>
        <begin position="53"/>
        <end position="65"/>
    </location>
</feature>
<name>A0A9Q0B7A7_9PEZI</name>
<keyword evidence="4" id="KW-1185">Reference proteome</keyword>
<feature type="compositionally biased region" description="Basic and acidic residues" evidence="1">
    <location>
        <begin position="108"/>
        <end position="117"/>
    </location>
</feature>
<accession>A0A9Q0B7A7</accession>